<name>A0A8X6X7E1_9ARAC</name>
<dbReference type="GO" id="GO:0003677">
    <property type="term" value="F:DNA binding"/>
    <property type="evidence" value="ECO:0007669"/>
    <property type="project" value="InterPro"/>
</dbReference>
<evidence type="ECO:0000313" key="1">
    <source>
        <dbReference type="EMBL" id="GFY48428.1"/>
    </source>
</evidence>
<dbReference type="PANTHER" id="PTHR11081">
    <property type="entry name" value="FLAP ENDONUCLEASE FAMILY MEMBER"/>
    <property type="match status" value="1"/>
</dbReference>
<dbReference type="SUPFAM" id="SSF88723">
    <property type="entry name" value="PIN domain-like"/>
    <property type="match status" value="1"/>
</dbReference>
<dbReference type="EMBL" id="BMAV01006451">
    <property type="protein sequence ID" value="GFY48428.1"/>
    <property type="molecule type" value="Genomic_DNA"/>
</dbReference>
<proteinExistence type="predicted"/>
<dbReference type="InterPro" id="IPR036279">
    <property type="entry name" value="5-3_exonuclease_C_sf"/>
</dbReference>
<keyword evidence="2" id="KW-1185">Reference proteome</keyword>
<dbReference type="GO" id="GO:0017108">
    <property type="term" value="F:5'-flap endonuclease activity"/>
    <property type="evidence" value="ECO:0007669"/>
    <property type="project" value="TreeGrafter"/>
</dbReference>
<gene>
    <name evidence="1" type="ORF">TNIN_459981</name>
</gene>
<protein>
    <submittedName>
        <fullName evidence="1">Uncharacterized protein</fullName>
    </submittedName>
</protein>
<dbReference type="PANTHER" id="PTHR11081:SF59">
    <property type="entry name" value="FI23547P1"/>
    <property type="match status" value="1"/>
</dbReference>
<comment type="caution">
    <text evidence="1">The sequence shown here is derived from an EMBL/GenBank/DDBJ whole genome shotgun (WGS) entry which is preliminary data.</text>
</comment>
<sequence length="120" mass="13160">MCNIGNEDRGICNKCIKIRRILILDKVPELKQATIKARYYQGHSSNDNLSRPLFDQVLNQDLLESLGVPCISSSGEAEALCGFFCAKALFLGCDFVEGVPGIGQKTALELIEELEIGDLL</sequence>
<evidence type="ECO:0000313" key="2">
    <source>
        <dbReference type="Proteomes" id="UP000886998"/>
    </source>
</evidence>
<dbReference type="SMART" id="SM00279">
    <property type="entry name" value="HhH2"/>
    <property type="match status" value="1"/>
</dbReference>
<dbReference type="Gene3D" id="1.10.150.20">
    <property type="entry name" value="5' to 3' exonuclease, C-terminal subdomain"/>
    <property type="match status" value="1"/>
</dbReference>
<reference evidence="1" key="1">
    <citation type="submission" date="2020-08" db="EMBL/GenBank/DDBJ databases">
        <title>Multicomponent nature underlies the extraordinary mechanical properties of spider dragline silk.</title>
        <authorList>
            <person name="Kono N."/>
            <person name="Nakamura H."/>
            <person name="Mori M."/>
            <person name="Yoshida Y."/>
            <person name="Ohtoshi R."/>
            <person name="Malay A.D."/>
            <person name="Moran D.A.P."/>
            <person name="Tomita M."/>
            <person name="Numata K."/>
            <person name="Arakawa K."/>
        </authorList>
    </citation>
    <scope>NUCLEOTIDE SEQUENCE</scope>
</reference>
<dbReference type="InterPro" id="IPR006084">
    <property type="entry name" value="XPG/Rad2"/>
</dbReference>
<dbReference type="CDD" id="cd09900">
    <property type="entry name" value="H3TH_XPG-like"/>
    <property type="match status" value="1"/>
</dbReference>
<accession>A0A8X6X7E1</accession>
<dbReference type="SUPFAM" id="SSF47807">
    <property type="entry name" value="5' to 3' exonuclease, C-terminal subdomain"/>
    <property type="match status" value="1"/>
</dbReference>
<dbReference type="InterPro" id="IPR029060">
    <property type="entry name" value="PIN-like_dom_sf"/>
</dbReference>
<organism evidence="1 2">
    <name type="scientific">Trichonephila inaurata madagascariensis</name>
    <dbReference type="NCBI Taxonomy" id="2747483"/>
    <lineage>
        <taxon>Eukaryota</taxon>
        <taxon>Metazoa</taxon>
        <taxon>Ecdysozoa</taxon>
        <taxon>Arthropoda</taxon>
        <taxon>Chelicerata</taxon>
        <taxon>Arachnida</taxon>
        <taxon>Araneae</taxon>
        <taxon>Araneomorphae</taxon>
        <taxon>Entelegynae</taxon>
        <taxon>Araneoidea</taxon>
        <taxon>Nephilidae</taxon>
        <taxon>Trichonephila</taxon>
        <taxon>Trichonephila inaurata</taxon>
    </lineage>
</organism>
<dbReference type="OrthoDB" id="2959108at2759"/>
<dbReference type="InterPro" id="IPR008918">
    <property type="entry name" value="HhH2"/>
</dbReference>
<dbReference type="AlphaFoldDB" id="A0A8X6X7E1"/>
<dbReference type="Proteomes" id="UP000886998">
    <property type="component" value="Unassembled WGS sequence"/>
</dbReference>